<organism evidence="8 9">
    <name type="scientific">Parascedosporium putredinis</name>
    <dbReference type="NCBI Taxonomy" id="1442378"/>
    <lineage>
        <taxon>Eukaryota</taxon>
        <taxon>Fungi</taxon>
        <taxon>Dikarya</taxon>
        <taxon>Ascomycota</taxon>
        <taxon>Pezizomycotina</taxon>
        <taxon>Sordariomycetes</taxon>
        <taxon>Hypocreomycetidae</taxon>
        <taxon>Microascales</taxon>
        <taxon>Microascaceae</taxon>
        <taxon>Parascedosporium</taxon>
    </lineage>
</organism>
<dbReference type="Proteomes" id="UP000838763">
    <property type="component" value="Unassembled WGS sequence"/>
</dbReference>
<dbReference type="GO" id="GO:0009097">
    <property type="term" value="P:isoleucine biosynthetic process"/>
    <property type="evidence" value="ECO:0007669"/>
    <property type="project" value="TreeGrafter"/>
</dbReference>
<dbReference type="GO" id="GO:0003941">
    <property type="term" value="F:L-serine ammonia-lyase activity"/>
    <property type="evidence" value="ECO:0007669"/>
    <property type="project" value="UniProtKB-EC"/>
</dbReference>
<dbReference type="GO" id="GO:0006567">
    <property type="term" value="P:L-threonine catabolic process"/>
    <property type="evidence" value="ECO:0007669"/>
    <property type="project" value="TreeGrafter"/>
</dbReference>
<dbReference type="PANTHER" id="PTHR48078:SF2">
    <property type="entry name" value="CATABOLIC L-SERINE_THREONINE DEHYDRATASE"/>
    <property type="match status" value="1"/>
</dbReference>
<comment type="catalytic activity">
    <reaction evidence="6">
        <text>L-serine = pyruvate + NH4(+)</text>
        <dbReference type="Rhea" id="RHEA:19169"/>
        <dbReference type="ChEBI" id="CHEBI:15361"/>
        <dbReference type="ChEBI" id="CHEBI:28938"/>
        <dbReference type="ChEBI" id="CHEBI:33384"/>
        <dbReference type="EC" id="4.3.1.17"/>
    </reaction>
</comment>
<dbReference type="OrthoDB" id="7773036at2759"/>
<dbReference type="EC" id="4.3.1.17" evidence="3"/>
<evidence type="ECO:0000256" key="4">
    <source>
        <dbReference type="ARBA" id="ARBA00022898"/>
    </source>
</evidence>
<dbReference type="SUPFAM" id="SSF53686">
    <property type="entry name" value="Tryptophan synthase beta subunit-like PLP-dependent enzymes"/>
    <property type="match status" value="1"/>
</dbReference>
<keyword evidence="9" id="KW-1185">Reference proteome</keyword>
<dbReference type="InterPro" id="IPR001926">
    <property type="entry name" value="TrpB-like_PALP"/>
</dbReference>
<reference evidence="8" key="1">
    <citation type="submission" date="2022-11" db="EMBL/GenBank/DDBJ databases">
        <authorList>
            <person name="Scott C."/>
            <person name="Bruce N."/>
        </authorList>
    </citation>
    <scope>NUCLEOTIDE SEQUENCE</scope>
</reference>
<evidence type="ECO:0000256" key="1">
    <source>
        <dbReference type="ARBA" id="ARBA00001933"/>
    </source>
</evidence>
<dbReference type="PANTHER" id="PTHR48078">
    <property type="entry name" value="THREONINE DEHYDRATASE, MITOCHONDRIAL-RELATED"/>
    <property type="match status" value="1"/>
</dbReference>
<dbReference type="AlphaFoldDB" id="A0A9P1GU22"/>
<evidence type="ECO:0000259" key="7">
    <source>
        <dbReference type="Pfam" id="PF00291"/>
    </source>
</evidence>
<evidence type="ECO:0000313" key="9">
    <source>
        <dbReference type="Proteomes" id="UP000838763"/>
    </source>
</evidence>
<evidence type="ECO:0000256" key="3">
    <source>
        <dbReference type="ARBA" id="ARBA00012093"/>
    </source>
</evidence>
<comment type="similarity">
    <text evidence="2">Belongs to the serine/threonine dehydratase family.</text>
</comment>
<dbReference type="GO" id="GO:0004794">
    <property type="term" value="F:threonine deaminase activity"/>
    <property type="evidence" value="ECO:0007669"/>
    <property type="project" value="TreeGrafter"/>
</dbReference>
<dbReference type="EMBL" id="CALLCH030000001">
    <property type="protein sequence ID" value="CAI4210328.1"/>
    <property type="molecule type" value="Genomic_DNA"/>
</dbReference>
<comment type="caution">
    <text evidence="8">The sequence shown here is derived from an EMBL/GenBank/DDBJ whole genome shotgun (WGS) entry which is preliminary data.</text>
</comment>
<dbReference type="InterPro" id="IPR050147">
    <property type="entry name" value="Ser/Thr_Dehydratase"/>
</dbReference>
<name>A0A9P1GU22_9PEZI</name>
<evidence type="ECO:0000256" key="5">
    <source>
        <dbReference type="ARBA" id="ARBA00023239"/>
    </source>
</evidence>
<evidence type="ECO:0000313" key="8">
    <source>
        <dbReference type="EMBL" id="CAI4210328.1"/>
    </source>
</evidence>
<evidence type="ECO:0000256" key="6">
    <source>
        <dbReference type="ARBA" id="ARBA00049406"/>
    </source>
</evidence>
<accession>A0A9P1GU22</accession>
<dbReference type="GO" id="GO:0006565">
    <property type="term" value="P:L-serine catabolic process"/>
    <property type="evidence" value="ECO:0007669"/>
    <property type="project" value="TreeGrafter"/>
</dbReference>
<dbReference type="Pfam" id="PF00291">
    <property type="entry name" value="PALP"/>
    <property type="match status" value="1"/>
</dbReference>
<comment type="cofactor">
    <cofactor evidence="1">
        <name>pyridoxal 5'-phosphate</name>
        <dbReference type="ChEBI" id="CHEBI:597326"/>
    </cofactor>
</comment>
<keyword evidence="5" id="KW-0456">Lyase</keyword>
<protein>
    <recommendedName>
        <fullName evidence="3">L-serine ammonia-lyase</fullName>
        <ecNumber evidence="3">4.3.1.17</ecNumber>
    </recommendedName>
</protein>
<sequence length="258" mass="27003">MRPSLESPAAAKSLNLPATIVVPLSTSPLMVSKLRDLGAQVHQFGASWAEADAHLREVVMRDDAAGVYVPPFDHSDIWAGAATMIDELSVQMDVPVHGIVCSVGGGGLLNGIMAAVETEGAASLRECVRTGTHATLDSITSIATSLGARKVSAKTFEWLANSNLSSIAVEDWEAAMSCVYFADDARFVVEAACGATLAPAYFPSPSGTNRLRDAFERLEFPWDEHNVVLVSVYGDIAAAAGSSGAKAKTATTNGNHLA</sequence>
<keyword evidence="4" id="KW-0663">Pyridoxal phosphate</keyword>
<dbReference type="InterPro" id="IPR036052">
    <property type="entry name" value="TrpB-like_PALP_sf"/>
</dbReference>
<gene>
    <name evidence="8" type="ORF">PPNO1_LOCUS130</name>
</gene>
<evidence type="ECO:0000256" key="2">
    <source>
        <dbReference type="ARBA" id="ARBA00010869"/>
    </source>
</evidence>
<feature type="domain" description="Tryptophan synthase beta chain-like PALP" evidence="7">
    <location>
        <begin position="9"/>
        <end position="200"/>
    </location>
</feature>
<proteinExistence type="inferred from homology"/>
<dbReference type="Gene3D" id="3.40.50.1100">
    <property type="match status" value="2"/>
</dbReference>